<dbReference type="Proteomes" id="UP000095283">
    <property type="component" value="Unplaced"/>
</dbReference>
<evidence type="ECO:0000313" key="3">
    <source>
        <dbReference type="WBParaSite" id="Hba_10595"/>
    </source>
</evidence>
<accession>A0A1I7WZI6</accession>
<dbReference type="WBParaSite" id="Hba_10595">
    <property type="protein sequence ID" value="Hba_10595"/>
    <property type="gene ID" value="Hba_10595"/>
</dbReference>
<evidence type="ECO:0000313" key="2">
    <source>
        <dbReference type="Proteomes" id="UP000095283"/>
    </source>
</evidence>
<proteinExistence type="predicted"/>
<reference evidence="3" key="1">
    <citation type="submission" date="2016-11" db="UniProtKB">
        <authorList>
            <consortium name="WormBaseParasite"/>
        </authorList>
    </citation>
    <scope>IDENTIFICATION</scope>
</reference>
<organism evidence="2 3">
    <name type="scientific">Heterorhabditis bacteriophora</name>
    <name type="common">Entomopathogenic nematode worm</name>
    <dbReference type="NCBI Taxonomy" id="37862"/>
    <lineage>
        <taxon>Eukaryota</taxon>
        <taxon>Metazoa</taxon>
        <taxon>Ecdysozoa</taxon>
        <taxon>Nematoda</taxon>
        <taxon>Chromadorea</taxon>
        <taxon>Rhabditida</taxon>
        <taxon>Rhabditina</taxon>
        <taxon>Rhabditomorpha</taxon>
        <taxon>Strongyloidea</taxon>
        <taxon>Heterorhabditidae</taxon>
        <taxon>Heterorhabditis</taxon>
    </lineage>
</organism>
<dbReference type="AlphaFoldDB" id="A0A1I7WZI6"/>
<protein>
    <submittedName>
        <fullName evidence="3">Secreted protein</fullName>
    </submittedName>
</protein>
<feature type="signal peptide" evidence="1">
    <location>
        <begin position="1"/>
        <end position="24"/>
    </location>
</feature>
<sequence length="62" mass="7382">MYYVASQFHLLLVLSAFAKAICWGQELRPRLRDTQPDNGRQQMLVQWKERREAVEIRSRGSF</sequence>
<evidence type="ECO:0000256" key="1">
    <source>
        <dbReference type="SAM" id="SignalP"/>
    </source>
</evidence>
<feature type="chain" id="PRO_5009310891" evidence="1">
    <location>
        <begin position="25"/>
        <end position="62"/>
    </location>
</feature>
<name>A0A1I7WZI6_HETBA</name>
<keyword evidence="1" id="KW-0732">Signal</keyword>
<keyword evidence="2" id="KW-1185">Reference proteome</keyword>